<dbReference type="EMBL" id="JANIEX010000442">
    <property type="protein sequence ID" value="KAJ3567031.1"/>
    <property type="molecule type" value="Genomic_DNA"/>
</dbReference>
<name>A0AAD5VW98_9AGAR</name>
<reference evidence="2" key="1">
    <citation type="submission" date="2022-07" db="EMBL/GenBank/DDBJ databases">
        <title>Genome Sequence of Leucocoprinus birnbaumii.</title>
        <authorList>
            <person name="Buettner E."/>
        </authorList>
    </citation>
    <scope>NUCLEOTIDE SEQUENCE</scope>
    <source>
        <strain evidence="2">VT141</strain>
    </source>
</reference>
<dbReference type="Proteomes" id="UP001213000">
    <property type="component" value="Unassembled WGS sequence"/>
</dbReference>
<dbReference type="InterPro" id="IPR052337">
    <property type="entry name" value="SAT4-like"/>
</dbReference>
<feature type="transmembrane region" description="Helical" evidence="1">
    <location>
        <begin position="238"/>
        <end position="264"/>
    </location>
</feature>
<sequence>MLVKSSLTRVSGSSHLERGQLFFFLPLEQKKMVDLLDPLAQVRATSITGTTIAVFLALLRLYTRARKSQLSFEDVWALVSMIALAIQMGAVFIRSSPARFLGSPAVVARDYLIGTMFYATIWSARLSILFLLINIDSRTAGCYQPGTRRTFVIAFLTMWIFLTAQIFWECETKTAWKGSVIPQCKVSSAVPICQIISGRQSLVDEHSALTLLTVDVTSDGILLLYSTKQLRPISNKKLRLRLTLIFGTCIMTTIVSACHATYLFQSRAHAILISALVESAMSLIVCNIPTAVTTAFDLKGEKLFLSSPDKLPTLPMPDSIDHEQDFSTSAPQIPRPVYLPLRPL</sequence>
<gene>
    <name evidence="2" type="ORF">NP233_g6624</name>
</gene>
<protein>
    <submittedName>
        <fullName evidence="2">Uncharacterized protein</fullName>
    </submittedName>
</protein>
<comment type="caution">
    <text evidence="2">The sequence shown here is derived from an EMBL/GenBank/DDBJ whole genome shotgun (WGS) entry which is preliminary data.</text>
</comment>
<keyword evidence="1" id="KW-0812">Transmembrane</keyword>
<accession>A0AAD5VW98</accession>
<evidence type="ECO:0000313" key="2">
    <source>
        <dbReference type="EMBL" id="KAJ3567031.1"/>
    </source>
</evidence>
<keyword evidence="1" id="KW-1133">Transmembrane helix</keyword>
<keyword evidence="1" id="KW-0472">Membrane</keyword>
<evidence type="ECO:0000256" key="1">
    <source>
        <dbReference type="SAM" id="Phobius"/>
    </source>
</evidence>
<evidence type="ECO:0000313" key="3">
    <source>
        <dbReference type="Proteomes" id="UP001213000"/>
    </source>
</evidence>
<feature type="transmembrane region" description="Helical" evidence="1">
    <location>
        <begin position="270"/>
        <end position="296"/>
    </location>
</feature>
<feature type="transmembrane region" description="Helical" evidence="1">
    <location>
        <begin position="147"/>
        <end position="168"/>
    </location>
</feature>
<keyword evidence="3" id="KW-1185">Reference proteome</keyword>
<proteinExistence type="predicted"/>
<feature type="transmembrane region" description="Helical" evidence="1">
    <location>
        <begin position="75"/>
        <end position="93"/>
    </location>
</feature>
<organism evidence="2 3">
    <name type="scientific">Leucocoprinus birnbaumii</name>
    <dbReference type="NCBI Taxonomy" id="56174"/>
    <lineage>
        <taxon>Eukaryota</taxon>
        <taxon>Fungi</taxon>
        <taxon>Dikarya</taxon>
        <taxon>Basidiomycota</taxon>
        <taxon>Agaricomycotina</taxon>
        <taxon>Agaricomycetes</taxon>
        <taxon>Agaricomycetidae</taxon>
        <taxon>Agaricales</taxon>
        <taxon>Agaricineae</taxon>
        <taxon>Agaricaceae</taxon>
        <taxon>Leucocoprinus</taxon>
    </lineage>
</organism>
<feature type="transmembrane region" description="Helical" evidence="1">
    <location>
        <begin position="42"/>
        <end position="63"/>
    </location>
</feature>
<dbReference type="PANTHER" id="PTHR33048:SF47">
    <property type="entry name" value="INTEGRAL MEMBRANE PROTEIN-RELATED"/>
    <property type="match status" value="1"/>
</dbReference>
<feature type="transmembrane region" description="Helical" evidence="1">
    <location>
        <begin position="113"/>
        <end position="135"/>
    </location>
</feature>
<dbReference type="PANTHER" id="PTHR33048">
    <property type="entry name" value="PTH11-LIKE INTEGRAL MEMBRANE PROTEIN (AFU_ORTHOLOGUE AFUA_5G11245)"/>
    <property type="match status" value="1"/>
</dbReference>
<dbReference type="AlphaFoldDB" id="A0AAD5VW98"/>